<sequence length="245" mass="26820">MKQHEVTRHHATPLLNPAYPPVVPRFTHREYLNIVYRTDPDALRAVVPEPLEIDEPLVRFEVMRMGDVTGYGPYTECGQAIPVRLGAERGEYLHAMYLDNFAATASGREASAYPKTIGSPALYVDHGALVGVLDYGTIRVATATMGYKHHELDPEEAAAQLTVPTFMLKLVPGYDGTPQVAQLVRTRISEVAVTGAWTGPARLQLDAHVLAPLADLPVREIVSASHLLTDLTLAPVAPVHDYLAR</sequence>
<reference evidence="1 2" key="1">
    <citation type="submission" date="2019-10" db="EMBL/GenBank/DDBJ databases">
        <title>Whole genome shotgun sequence of Streptomyces angustmyceticus NBRC 3934.</title>
        <authorList>
            <person name="Hosoyama A."/>
            <person name="Ichikawa N."/>
            <person name="Kimura A."/>
            <person name="Kitahashi Y."/>
            <person name="Komaki H."/>
            <person name="Uohara A."/>
        </authorList>
    </citation>
    <scope>NUCLEOTIDE SEQUENCE [LARGE SCALE GENOMIC DNA]</scope>
    <source>
        <strain evidence="1 2">NBRC 3934</strain>
    </source>
</reference>
<dbReference type="InterPro" id="IPR010451">
    <property type="entry name" value="Acetoacetate_decarboxylase"/>
</dbReference>
<organism evidence="1 2">
    <name type="scientific">Streptomyces angustmyceticus</name>
    <dbReference type="NCBI Taxonomy" id="285578"/>
    <lineage>
        <taxon>Bacteria</taxon>
        <taxon>Bacillati</taxon>
        <taxon>Actinomycetota</taxon>
        <taxon>Actinomycetes</taxon>
        <taxon>Kitasatosporales</taxon>
        <taxon>Streptomycetaceae</taxon>
        <taxon>Streptomyces</taxon>
    </lineage>
</organism>
<dbReference type="OrthoDB" id="1633687at2"/>
<dbReference type="AlphaFoldDB" id="A0A5J4LCV2"/>
<dbReference type="SUPFAM" id="SSF160104">
    <property type="entry name" value="Acetoacetate decarboxylase-like"/>
    <property type="match status" value="1"/>
</dbReference>
<dbReference type="Proteomes" id="UP000325598">
    <property type="component" value="Unassembled WGS sequence"/>
</dbReference>
<dbReference type="InterPro" id="IPR023375">
    <property type="entry name" value="ADC_dom_sf"/>
</dbReference>
<dbReference type="EMBL" id="BLAG01000005">
    <property type="protein sequence ID" value="GES29166.1"/>
    <property type="molecule type" value="Genomic_DNA"/>
</dbReference>
<gene>
    <name evidence="1" type="primary">adc</name>
    <name evidence="1" type="ORF">San01_16530</name>
</gene>
<keyword evidence="2" id="KW-1185">Reference proteome</keyword>
<proteinExistence type="predicted"/>
<protein>
    <submittedName>
        <fullName evidence="1">Acetoacetate decarboxylase</fullName>
    </submittedName>
</protein>
<accession>A0A5J4LCV2</accession>
<name>A0A5J4LCV2_9ACTN</name>
<dbReference type="GeneID" id="96750307"/>
<evidence type="ECO:0000313" key="1">
    <source>
        <dbReference type="EMBL" id="GES29166.1"/>
    </source>
</evidence>
<dbReference type="RefSeq" id="WP_086717162.1">
    <property type="nucleotide sequence ID" value="NZ_BLAG01000005.1"/>
</dbReference>
<dbReference type="NCBIfam" id="NF002614">
    <property type="entry name" value="PRK02265.1"/>
    <property type="match status" value="1"/>
</dbReference>
<dbReference type="Pfam" id="PF06314">
    <property type="entry name" value="ADC"/>
    <property type="match status" value="1"/>
</dbReference>
<evidence type="ECO:0000313" key="2">
    <source>
        <dbReference type="Proteomes" id="UP000325598"/>
    </source>
</evidence>
<dbReference type="Gene3D" id="2.40.400.10">
    <property type="entry name" value="Acetoacetate decarboxylase-like"/>
    <property type="match status" value="1"/>
</dbReference>
<comment type="caution">
    <text evidence="1">The sequence shown here is derived from an EMBL/GenBank/DDBJ whole genome shotgun (WGS) entry which is preliminary data.</text>
</comment>
<dbReference type="GO" id="GO:0016829">
    <property type="term" value="F:lyase activity"/>
    <property type="evidence" value="ECO:0007669"/>
    <property type="project" value="InterPro"/>
</dbReference>